<protein>
    <submittedName>
        <fullName evidence="1">Uncharacterized protein</fullName>
    </submittedName>
</protein>
<name>A0ACD5XTC0_AVESA</name>
<organism evidence="1 2">
    <name type="scientific">Avena sativa</name>
    <name type="common">Oat</name>
    <dbReference type="NCBI Taxonomy" id="4498"/>
    <lineage>
        <taxon>Eukaryota</taxon>
        <taxon>Viridiplantae</taxon>
        <taxon>Streptophyta</taxon>
        <taxon>Embryophyta</taxon>
        <taxon>Tracheophyta</taxon>
        <taxon>Spermatophyta</taxon>
        <taxon>Magnoliopsida</taxon>
        <taxon>Liliopsida</taxon>
        <taxon>Poales</taxon>
        <taxon>Poaceae</taxon>
        <taxon>BOP clade</taxon>
        <taxon>Pooideae</taxon>
        <taxon>Poodae</taxon>
        <taxon>Poeae</taxon>
        <taxon>Poeae Chloroplast Group 1 (Aveneae type)</taxon>
        <taxon>Aveninae</taxon>
        <taxon>Avena</taxon>
    </lineage>
</organism>
<evidence type="ECO:0000313" key="1">
    <source>
        <dbReference type="EnsemblPlants" id="AVESA.00010b.r2.5CG0875230.2.CDS"/>
    </source>
</evidence>
<reference evidence="1" key="1">
    <citation type="submission" date="2021-05" db="EMBL/GenBank/DDBJ databases">
        <authorList>
            <person name="Scholz U."/>
            <person name="Mascher M."/>
            <person name="Fiebig A."/>
        </authorList>
    </citation>
    <scope>NUCLEOTIDE SEQUENCE [LARGE SCALE GENOMIC DNA]</scope>
</reference>
<evidence type="ECO:0000313" key="2">
    <source>
        <dbReference type="Proteomes" id="UP001732700"/>
    </source>
</evidence>
<dbReference type="EnsemblPlants" id="AVESA.00010b.r2.5CG0875230.2">
    <property type="protein sequence ID" value="AVESA.00010b.r2.5CG0875230.2.CDS"/>
    <property type="gene ID" value="AVESA.00010b.r2.5CG0875230"/>
</dbReference>
<reference evidence="1" key="2">
    <citation type="submission" date="2025-09" db="UniProtKB">
        <authorList>
            <consortium name="EnsemblPlants"/>
        </authorList>
    </citation>
    <scope>IDENTIFICATION</scope>
</reference>
<proteinExistence type="predicted"/>
<dbReference type="Proteomes" id="UP001732700">
    <property type="component" value="Chromosome 5C"/>
</dbReference>
<accession>A0ACD5XTC0</accession>
<sequence length="820" mass="90771">MDDVAASLSKKRRQGELEPKEPLASTDGGGGENTGIDLISCLPDEILGSIISLLPIKCAVQTSLLSPRWRHLWRSAPLNLVVDRSLSKQECDRIDIVSKILATHPGPARRLSLGDGICLRRDLHAKFSGWFQSPALDGLEALEFTCSIVWYLYGGTRPPLPAYVLRFAPTLRIANIRGCHFPENTAAAAFLLPHLTQLKLCMSPSRNQSFSACSLAALCLRALSLAGSTGSAASRSSRQLFGVVISAPKLTVLGCLSSGISKLVLGTIILKQMVPISLISPVRTVKVLVLESVGPNLDLIVRLLRCFPCVEKLYIKNQPARPRQDTPRRRDGIDAQLHRGGRRHQEEEEVQVTRSIGVVVAVLSFRDACAAGRGRAPAGQRRLGSFFVAAAMDSVVVSLSKKRRWDDPESQEPPVSRDGSNGGHDASLDLIIRVPDAILGSIITLLPIKDAVRTTLLSSRWRHLWRSAPLNLDADHDLSGQECNHIAIISKILAEHHGPARRLFLHSIRLCHDVYDKLDGWFWSPALDGLEELEFISSNDRHLYFYTRPPRPLPPSVLRFASTLRVAYFGRCEFPEINTDALLLPRLKQLKLYDVVISEAVIQRLLAGCIVLESLHLDGIHGLNSLRIVSPTLRSIGVSVSYEDYNPEIAFKELVIENAPCLERLIPFGVHGVPMTIRVLAAPKLTVLGYLSHNISKIVLGTIIIKKMIPIRFTESVRTVKVLVLESAGPNLDAIVGFLRCFPCTEKLYIQSRYRTDMKNVLQYDTLDPIKCLELHLQAVVMNNYEGMGGDVNFAKFFILNAKVLKVMKFCLHVKSQGRI</sequence>
<keyword evidence="2" id="KW-1185">Reference proteome</keyword>